<keyword evidence="2" id="KW-0732">Signal</keyword>
<feature type="transmembrane region" description="Helical" evidence="1">
    <location>
        <begin position="122"/>
        <end position="144"/>
    </location>
</feature>
<dbReference type="GO" id="GO:0080120">
    <property type="term" value="P:CAAX-box protein maturation"/>
    <property type="evidence" value="ECO:0007669"/>
    <property type="project" value="UniProtKB-ARBA"/>
</dbReference>
<protein>
    <recommendedName>
        <fullName evidence="3">CAAX prenyl protease 2/Lysostaphin resistance protein A-like domain-containing protein</fullName>
    </recommendedName>
</protein>
<reference evidence="5" key="1">
    <citation type="journal article" date="2023" name="Commun. Biol.">
        <title>Genome analysis of Parmales, the sister group of diatoms, reveals the evolutionary specialization of diatoms from phago-mixotrophs to photoautotrophs.</title>
        <authorList>
            <person name="Ban H."/>
            <person name="Sato S."/>
            <person name="Yoshikawa S."/>
            <person name="Yamada K."/>
            <person name="Nakamura Y."/>
            <person name="Ichinomiya M."/>
            <person name="Sato N."/>
            <person name="Blanc-Mathieu R."/>
            <person name="Endo H."/>
            <person name="Kuwata A."/>
            <person name="Ogata H."/>
        </authorList>
    </citation>
    <scope>NUCLEOTIDE SEQUENCE [LARGE SCALE GENOMIC DNA]</scope>
    <source>
        <strain evidence="5">NIES 3701</strain>
    </source>
</reference>
<feature type="signal peptide" evidence="2">
    <location>
        <begin position="1"/>
        <end position="19"/>
    </location>
</feature>
<feature type="chain" id="PRO_5040926778" description="CAAX prenyl protease 2/Lysostaphin resistance protein A-like domain-containing protein" evidence="2">
    <location>
        <begin position="20"/>
        <end position="304"/>
    </location>
</feature>
<proteinExistence type="predicted"/>
<gene>
    <name evidence="4" type="ORF">TrST_g4092</name>
</gene>
<feature type="transmembrane region" description="Helical" evidence="1">
    <location>
        <begin position="228"/>
        <end position="244"/>
    </location>
</feature>
<dbReference type="OrthoDB" id="192835at2759"/>
<organism evidence="4 5">
    <name type="scientific">Triparma strigata</name>
    <dbReference type="NCBI Taxonomy" id="1606541"/>
    <lineage>
        <taxon>Eukaryota</taxon>
        <taxon>Sar</taxon>
        <taxon>Stramenopiles</taxon>
        <taxon>Ochrophyta</taxon>
        <taxon>Bolidophyceae</taxon>
        <taxon>Parmales</taxon>
        <taxon>Triparmaceae</taxon>
        <taxon>Triparma</taxon>
    </lineage>
</organism>
<name>A0A9W7AZ68_9STRA</name>
<dbReference type="AlphaFoldDB" id="A0A9W7AZ68"/>
<dbReference type="InterPro" id="IPR003675">
    <property type="entry name" value="Rce1/LyrA-like_dom"/>
</dbReference>
<dbReference type="EMBL" id="BRXY01000204">
    <property type="protein sequence ID" value="GMH77079.1"/>
    <property type="molecule type" value="Genomic_DNA"/>
</dbReference>
<evidence type="ECO:0000259" key="3">
    <source>
        <dbReference type="Pfam" id="PF02517"/>
    </source>
</evidence>
<dbReference type="PANTHER" id="PTHR43592:SF15">
    <property type="entry name" value="CAAX AMINO TERMINAL PROTEASE FAMILY PROTEIN"/>
    <property type="match status" value="1"/>
</dbReference>
<evidence type="ECO:0000256" key="2">
    <source>
        <dbReference type="SAM" id="SignalP"/>
    </source>
</evidence>
<evidence type="ECO:0000256" key="1">
    <source>
        <dbReference type="SAM" id="Phobius"/>
    </source>
</evidence>
<dbReference type="GO" id="GO:0004175">
    <property type="term" value="F:endopeptidase activity"/>
    <property type="evidence" value="ECO:0007669"/>
    <property type="project" value="UniProtKB-ARBA"/>
</dbReference>
<dbReference type="PANTHER" id="PTHR43592">
    <property type="entry name" value="CAAX AMINO TERMINAL PROTEASE"/>
    <property type="match status" value="1"/>
</dbReference>
<feature type="transmembrane region" description="Helical" evidence="1">
    <location>
        <begin position="81"/>
        <end position="101"/>
    </location>
</feature>
<sequence>MRLSSILASVLAVVHPVAPFTPYISPARVSTRTVGLKFHRQITLATPKNPALTQPLFLPTSLRSSPVSTPEPDEYNAKNTLFLIVGQALFIPLAGLISYLVPKLSIFSAGTLTPLTSPVFGSVAVSGALYVLPLGAFVLLTSSLESKFPALRQVAMATESTILSLLGSKRRLLQSVFFGCLLGAVAGLGEELLFRGCIQSSLSLYVPPSVSLALTSALFGLGHAITPLYAAISFIASLYFGWIFNSTGDLMIPIIAHGLYDAVAVVATHYIVTGKTREERDVLRSSFLQAGAPPLPPPPTNEEI</sequence>
<feature type="transmembrane region" description="Helical" evidence="1">
    <location>
        <begin position="250"/>
        <end position="272"/>
    </location>
</feature>
<keyword evidence="1" id="KW-0812">Transmembrane</keyword>
<keyword evidence="1" id="KW-1133">Transmembrane helix</keyword>
<dbReference type="Proteomes" id="UP001165085">
    <property type="component" value="Unassembled WGS sequence"/>
</dbReference>
<evidence type="ECO:0000313" key="5">
    <source>
        <dbReference type="Proteomes" id="UP001165085"/>
    </source>
</evidence>
<keyword evidence="5" id="KW-1185">Reference proteome</keyword>
<dbReference type="Pfam" id="PF02517">
    <property type="entry name" value="Rce1-like"/>
    <property type="match status" value="1"/>
</dbReference>
<keyword evidence="1" id="KW-0472">Membrane</keyword>
<accession>A0A9W7AZ68</accession>
<comment type="caution">
    <text evidence="4">The sequence shown here is derived from an EMBL/GenBank/DDBJ whole genome shotgun (WGS) entry which is preliminary data.</text>
</comment>
<evidence type="ECO:0000313" key="4">
    <source>
        <dbReference type="EMBL" id="GMH77079.1"/>
    </source>
</evidence>
<feature type="domain" description="CAAX prenyl protease 2/Lysostaphin resistance protein A-like" evidence="3">
    <location>
        <begin position="175"/>
        <end position="263"/>
    </location>
</feature>